<evidence type="ECO:0000256" key="1">
    <source>
        <dbReference type="SAM" id="MobiDB-lite"/>
    </source>
</evidence>
<dbReference type="RefSeq" id="XP_049129658.1">
    <property type="nucleotide sequence ID" value="XM_049273701.1"/>
</dbReference>
<proteinExistence type="predicted"/>
<comment type="caution">
    <text evidence="2">The sequence shown here is derived from an EMBL/GenBank/DDBJ whole genome shotgun (WGS) entry which is preliminary data.</text>
</comment>
<dbReference type="AlphaFoldDB" id="A0AA37LF52"/>
<protein>
    <submittedName>
        <fullName evidence="2">Uncharacterized protein</fullName>
    </submittedName>
</protein>
<keyword evidence="3" id="KW-1185">Reference proteome</keyword>
<dbReference type="Proteomes" id="UP001055115">
    <property type="component" value="Unassembled WGS sequence"/>
</dbReference>
<dbReference type="EMBL" id="BQXU01000019">
    <property type="protein sequence ID" value="GKT47308.1"/>
    <property type="molecule type" value="Genomic_DNA"/>
</dbReference>
<sequence length="114" mass="12478">MQVIRTLRAKFNQVKLPKTFLAINLSDLFSFEDTERRDSDSEGLEMKALHPKPKATAVTQHETETESEVLIEAGQALASASSVVMELEEPVSPKTKSSASDTEATPQVAESSEQ</sequence>
<name>A0AA37LF52_9PEZI</name>
<feature type="region of interest" description="Disordered" evidence="1">
    <location>
        <begin position="81"/>
        <end position="114"/>
    </location>
</feature>
<organism evidence="2 3">
    <name type="scientific">Colletotrichum spaethianum</name>
    <dbReference type="NCBI Taxonomy" id="700344"/>
    <lineage>
        <taxon>Eukaryota</taxon>
        <taxon>Fungi</taxon>
        <taxon>Dikarya</taxon>
        <taxon>Ascomycota</taxon>
        <taxon>Pezizomycotina</taxon>
        <taxon>Sordariomycetes</taxon>
        <taxon>Hypocreomycetidae</taxon>
        <taxon>Glomerellales</taxon>
        <taxon>Glomerellaceae</taxon>
        <taxon>Colletotrichum</taxon>
        <taxon>Colletotrichum spaethianum species complex</taxon>
    </lineage>
</organism>
<feature type="compositionally biased region" description="Polar residues" evidence="1">
    <location>
        <begin position="94"/>
        <end position="114"/>
    </location>
</feature>
<evidence type="ECO:0000313" key="3">
    <source>
        <dbReference type="Proteomes" id="UP001055115"/>
    </source>
</evidence>
<accession>A0AA37LF52</accession>
<gene>
    <name evidence="2" type="ORF">ColSpa_07489</name>
</gene>
<evidence type="ECO:0000313" key="2">
    <source>
        <dbReference type="EMBL" id="GKT47308.1"/>
    </source>
</evidence>
<dbReference type="GeneID" id="73328291"/>
<reference evidence="2 3" key="1">
    <citation type="submission" date="2022-03" db="EMBL/GenBank/DDBJ databases">
        <title>Genome data of Colletotrichum spp.</title>
        <authorList>
            <person name="Utami Y.D."/>
            <person name="Hiruma K."/>
        </authorList>
    </citation>
    <scope>NUCLEOTIDE SEQUENCE [LARGE SCALE GENOMIC DNA]</scope>
    <source>
        <strain evidence="2 3">MAFF 239500</strain>
    </source>
</reference>
<feature type="compositionally biased region" description="Basic and acidic residues" evidence="1">
    <location>
        <begin position="33"/>
        <end position="48"/>
    </location>
</feature>
<feature type="region of interest" description="Disordered" evidence="1">
    <location>
        <begin position="32"/>
        <end position="67"/>
    </location>
</feature>